<dbReference type="InterPro" id="IPR003256">
    <property type="entry name" value="Ribosomal_uL24"/>
</dbReference>
<gene>
    <name evidence="10" type="primary">rplX</name>
    <name evidence="13" type="ORF">SAMN02745883_02296</name>
</gene>
<evidence type="ECO:0000259" key="12">
    <source>
        <dbReference type="SMART" id="SM00739"/>
    </source>
</evidence>
<dbReference type="InterPro" id="IPR008991">
    <property type="entry name" value="Translation_prot_SH3-like_sf"/>
</dbReference>
<evidence type="ECO:0000256" key="3">
    <source>
        <dbReference type="ARBA" id="ARBA00011838"/>
    </source>
</evidence>
<keyword evidence="14" id="KW-1185">Reference proteome</keyword>
<feature type="domain" description="KOW" evidence="12">
    <location>
        <begin position="2"/>
        <end position="29"/>
    </location>
</feature>
<dbReference type="Proteomes" id="UP000184082">
    <property type="component" value="Unassembled WGS sequence"/>
</dbReference>
<name>A0A1M6TBJ3_9FIRM</name>
<dbReference type="NCBIfam" id="TIGR01079">
    <property type="entry name" value="rplX_bact"/>
    <property type="match status" value="1"/>
</dbReference>
<dbReference type="FunFam" id="2.30.30.30:FF:000004">
    <property type="entry name" value="50S ribosomal protein L24"/>
    <property type="match status" value="1"/>
</dbReference>
<sequence length="103" mass="11417">MHVKKGDTVVVIAGKDKGKIGKVLQVFPKKERVLVEGVNMVKKHQKPTPKVQQAGIIEMEAPIHVSNVMLYDSKAKKGVRVRYKTLENGKKVRVSAKTGEVLD</sequence>
<dbReference type="HAMAP" id="MF_01326_B">
    <property type="entry name" value="Ribosomal_uL24_B"/>
    <property type="match status" value="1"/>
</dbReference>
<evidence type="ECO:0000256" key="8">
    <source>
        <dbReference type="ARBA" id="ARBA00035206"/>
    </source>
</evidence>
<keyword evidence="5 10" id="KW-0694">RNA-binding</keyword>
<dbReference type="InterPro" id="IPR057264">
    <property type="entry name" value="Ribosomal_uL24_C"/>
</dbReference>
<evidence type="ECO:0000256" key="4">
    <source>
        <dbReference type="ARBA" id="ARBA00022730"/>
    </source>
</evidence>
<comment type="subunit">
    <text evidence="3 10">Part of the 50S ribosomal subunit.</text>
</comment>
<dbReference type="GO" id="GO:0006412">
    <property type="term" value="P:translation"/>
    <property type="evidence" value="ECO:0007669"/>
    <property type="project" value="UniProtKB-UniRule"/>
</dbReference>
<dbReference type="GO" id="GO:0003735">
    <property type="term" value="F:structural constituent of ribosome"/>
    <property type="evidence" value="ECO:0007669"/>
    <property type="project" value="InterPro"/>
</dbReference>
<evidence type="ECO:0000313" key="14">
    <source>
        <dbReference type="Proteomes" id="UP000184082"/>
    </source>
</evidence>
<dbReference type="InterPro" id="IPR005824">
    <property type="entry name" value="KOW"/>
</dbReference>
<dbReference type="AlphaFoldDB" id="A0A1M6TBJ3"/>
<keyword evidence="7 10" id="KW-0687">Ribonucleoprotein</keyword>
<evidence type="ECO:0000256" key="10">
    <source>
        <dbReference type="HAMAP-Rule" id="MF_01326"/>
    </source>
</evidence>
<dbReference type="GO" id="GO:0005840">
    <property type="term" value="C:ribosome"/>
    <property type="evidence" value="ECO:0007669"/>
    <property type="project" value="UniProtKB-KW"/>
</dbReference>
<dbReference type="CDD" id="cd06089">
    <property type="entry name" value="KOW_RPL26"/>
    <property type="match status" value="1"/>
</dbReference>
<accession>A0A1M6TBJ3</accession>
<dbReference type="Pfam" id="PF00467">
    <property type="entry name" value="KOW"/>
    <property type="match status" value="1"/>
</dbReference>
<keyword evidence="4 10" id="KW-0699">rRNA-binding</keyword>
<evidence type="ECO:0000256" key="7">
    <source>
        <dbReference type="ARBA" id="ARBA00023274"/>
    </source>
</evidence>
<dbReference type="Gene3D" id="2.30.30.30">
    <property type="match status" value="1"/>
</dbReference>
<evidence type="ECO:0000256" key="9">
    <source>
        <dbReference type="ARBA" id="ARBA00058688"/>
    </source>
</evidence>
<dbReference type="InterPro" id="IPR005825">
    <property type="entry name" value="Ribosomal_uL24_CS"/>
</dbReference>
<dbReference type="SMART" id="SM00739">
    <property type="entry name" value="KOW"/>
    <property type="match status" value="1"/>
</dbReference>
<evidence type="ECO:0000313" key="13">
    <source>
        <dbReference type="EMBL" id="SHK54357.1"/>
    </source>
</evidence>
<dbReference type="InterPro" id="IPR041988">
    <property type="entry name" value="Ribosomal_uL24_KOW"/>
</dbReference>
<dbReference type="PANTHER" id="PTHR12903">
    <property type="entry name" value="MITOCHONDRIAL RIBOSOMAL PROTEIN L24"/>
    <property type="match status" value="1"/>
</dbReference>
<dbReference type="EMBL" id="FRAJ01000025">
    <property type="protein sequence ID" value="SHK54357.1"/>
    <property type="molecule type" value="Genomic_DNA"/>
</dbReference>
<evidence type="ECO:0000256" key="2">
    <source>
        <dbReference type="ARBA" id="ARBA00010618"/>
    </source>
</evidence>
<dbReference type="STRING" id="1121266.SAMN02745883_02296"/>
<evidence type="ECO:0000256" key="5">
    <source>
        <dbReference type="ARBA" id="ARBA00022884"/>
    </source>
</evidence>
<dbReference type="SUPFAM" id="SSF50104">
    <property type="entry name" value="Translation proteins SH3-like domain"/>
    <property type="match status" value="1"/>
</dbReference>
<organism evidence="13 14">
    <name type="scientific">Caminicella sporogenes DSM 14501</name>
    <dbReference type="NCBI Taxonomy" id="1121266"/>
    <lineage>
        <taxon>Bacteria</taxon>
        <taxon>Bacillati</taxon>
        <taxon>Bacillota</taxon>
        <taxon>Clostridia</taxon>
        <taxon>Peptostreptococcales</taxon>
        <taxon>Caminicellaceae</taxon>
        <taxon>Caminicella</taxon>
    </lineage>
</organism>
<dbReference type="GO" id="GO:0019843">
    <property type="term" value="F:rRNA binding"/>
    <property type="evidence" value="ECO:0007669"/>
    <property type="project" value="UniProtKB-UniRule"/>
</dbReference>
<comment type="function">
    <text evidence="1 10">One of two assembly initiator proteins, it binds directly to the 5'-end of the 23S rRNA, where it nucleates assembly of the 50S subunit.</text>
</comment>
<evidence type="ECO:0000256" key="11">
    <source>
        <dbReference type="RuleBase" id="RU003477"/>
    </source>
</evidence>
<evidence type="ECO:0000256" key="1">
    <source>
        <dbReference type="ARBA" id="ARBA00004072"/>
    </source>
</evidence>
<reference evidence="13 14" key="1">
    <citation type="submission" date="2016-11" db="EMBL/GenBank/DDBJ databases">
        <authorList>
            <person name="Jaros S."/>
            <person name="Januszkiewicz K."/>
            <person name="Wedrychowicz H."/>
        </authorList>
    </citation>
    <scope>NUCLEOTIDE SEQUENCE [LARGE SCALE GENOMIC DNA]</scope>
    <source>
        <strain evidence="13 14">DSM 14501</strain>
    </source>
</reference>
<dbReference type="PROSITE" id="PS01108">
    <property type="entry name" value="RIBOSOMAL_L24"/>
    <property type="match status" value="1"/>
</dbReference>
<dbReference type="Pfam" id="PF17136">
    <property type="entry name" value="ribosomal_L24"/>
    <property type="match status" value="1"/>
</dbReference>
<dbReference type="GO" id="GO:1990904">
    <property type="term" value="C:ribonucleoprotein complex"/>
    <property type="evidence" value="ECO:0007669"/>
    <property type="project" value="UniProtKB-KW"/>
</dbReference>
<comment type="function">
    <text evidence="9 10">One of the proteins that surrounds the polypeptide exit tunnel on the outside of the subunit.</text>
</comment>
<proteinExistence type="inferred from homology"/>
<dbReference type="InterPro" id="IPR014722">
    <property type="entry name" value="Rib_uL2_dom2"/>
</dbReference>
<keyword evidence="6 10" id="KW-0689">Ribosomal protein</keyword>
<protein>
    <recommendedName>
        <fullName evidence="8 10">Large ribosomal subunit protein uL24</fullName>
    </recommendedName>
</protein>
<dbReference type="RefSeq" id="WP_072968653.1">
    <property type="nucleotide sequence ID" value="NZ_FRAJ01000025.1"/>
</dbReference>
<comment type="similarity">
    <text evidence="2 10 11">Belongs to the universal ribosomal protein uL24 family.</text>
</comment>
<evidence type="ECO:0000256" key="6">
    <source>
        <dbReference type="ARBA" id="ARBA00022980"/>
    </source>
</evidence>